<evidence type="ECO:0000313" key="4">
    <source>
        <dbReference type="Proteomes" id="UP000835052"/>
    </source>
</evidence>
<sequence length="126" mass="13721">MLTWSTTNGSARGRSSSSSRRNKEDVAVKFLESWDNAVYDGVSTGDMALDEEAALWRDHFVHIRIVGKPIPISSSQSQLPSVVGKKADVSRSAATISRPERPRKKPKDTAKSADASLPKIKAQKGK</sequence>
<evidence type="ECO:0000259" key="2">
    <source>
        <dbReference type="Pfam" id="PF12516"/>
    </source>
</evidence>
<dbReference type="InterPro" id="IPR022194">
    <property type="entry name" value="DUF3719"/>
</dbReference>
<evidence type="ECO:0000313" key="3">
    <source>
        <dbReference type="EMBL" id="CAD6195433.1"/>
    </source>
</evidence>
<dbReference type="OrthoDB" id="5780456at2759"/>
<feature type="region of interest" description="Disordered" evidence="1">
    <location>
        <begin position="1"/>
        <end position="23"/>
    </location>
</feature>
<protein>
    <recommendedName>
        <fullName evidence="2">DUF3719 domain-containing protein</fullName>
    </recommendedName>
</protein>
<feature type="domain" description="DUF3719" evidence="2">
    <location>
        <begin position="39"/>
        <end position="73"/>
    </location>
</feature>
<accession>A0A8S1HFT4</accession>
<reference evidence="3" key="1">
    <citation type="submission" date="2020-10" db="EMBL/GenBank/DDBJ databases">
        <authorList>
            <person name="Kikuchi T."/>
        </authorList>
    </citation>
    <scope>NUCLEOTIDE SEQUENCE</scope>
    <source>
        <strain evidence="3">NKZ352</strain>
    </source>
</reference>
<name>A0A8S1HFT4_9PELO</name>
<dbReference type="AlphaFoldDB" id="A0A8S1HFT4"/>
<comment type="caution">
    <text evidence="3">The sequence shown here is derived from an EMBL/GenBank/DDBJ whole genome shotgun (WGS) entry which is preliminary data.</text>
</comment>
<keyword evidence="4" id="KW-1185">Reference proteome</keyword>
<proteinExistence type="predicted"/>
<organism evidence="3 4">
    <name type="scientific">Caenorhabditis auriculariae</name>
    <dbReference type="NCBI Taxonomy" id="2777116"/>
    <lineage>
        <taxon>Eukaryota</taxon>
        <taxon>Metazoa</taxon>
        <taxon>Ecdysozoa</taxon>
        <taxon>Nematoda</taxon>
        <taxon>Chromadorea</taxon>
        <taxon>Rhabditida</taxon>
        <taxon>Rhabditina</taxon>
        <taxon>Rhabditomorpha</taxon>
        <taxon>Rhabditoidea</taxon>
        <taxon>Rhabditidae</taxon>
        <taxon>Peloderinae</taxon>
        <taxon>Caenorhabditis</taxon>
    </lineage>
</organism>
<evidence type="ECO:0000256" key="1">
    <source>
        <dbReference type="SAM" id="MobiDB-lite"/>
    </source>
</evidence>
<feature type="compositionally biased region" description="Low complexity" evidence="1">
    <location>
        <begin position="71"/>
        <end position="81"/>
    </location>
</feature>
<feature type="compositionally biased region" description="Low complexity" evidence="1">
    <location>
        <begin position="1"/>
        <end position="19"/>
    </location>
</feature>
<gene>
    <name evidence="3" type="ORF">CAUJ_LOCUS11352</name>
</gene>
<dbReference type="Proteomes" id="UP000835052">
    <property type="component" value="Unassembled WGS sequence"/>
</dbReference>
<feature type="region of interest" description="Disordered" evidence="1">
    <location>
        <begin position="71"/>
        <end position="126"/>
    </location>
</feature>
<dbReference type="EMBL" id="CAJGYM010000055">
    <property type="protein sequence ID" value="CAD6195433.1"/>
    <property type="molecule type" value="Genomic_DNA"/>
</dbReference>
<dbReference type="Pfam" id="PF12516">
    <property type="entry name" value="DUF3719"/>
    <property type="match status" value="1"/>
</dbReference>